<evidence type="ECO:0000313" key="2">
    <source>
        <dbReference type="Proteomes" id="UP001295423"/>
    </source>
</evidence>
<name>A0AAD2CLR2_9STRA</name>
<dbReference type="Proteomes" id="UP001295423">
    <property type="component" value="Unassembled WGS sequence"/>
</dbReference>
<sequence>AHNLTAEARQIVCAQQKAAVTGTQSRKMLLELKHGYVSRSATPSVMITSPEYIEAKAANGANSSAADFIQWLQTRQWFGATSKLLSPSGTKKEG</sequence>
<evidence type="ECO:0000313" key="1">
    <source>
        <dbReference type="EMBL" id="CAJ1938798.1"/>
    </source>
</evidence>
<feature type="non-terminal residue" evidence="1">
    <location>
        <position position="1"/>
    </location>
</feature>
<comment type="caution">
    <text evidence="1">The sequence shown here is derived from an EMBL/GenBank/DDBJ whole genome shotgun (WGS) entry which is preliminary data.</text>
</comment>
<accession>A0AAD2CLR2</accession>
<dbReference type="AlphaFoldDB" id="A0AAD2CLR2"/>
<protein>
    <submittedName>
        <fullName evidence="1">Uncharacterized protein</fullName>
    </submittedName>
</protein>
<proteinExistence type="predicted"/>
<dbReference type="EMBL" id="CAKOGP040000771">
    <property type="protein sequence ID" value="CAJ1938798.1"/>
    <property type="molecule type" value="Genomic_DNA"/>
</dbReference>
<keyword evidence="2" id="KW-1185">Reference proteome</keyword>
<reference evidence="1" key="1">
    <citation type="submission" date="2023-08" db="EMBL/GenBank/DDBJ databases">
        <authorList>
            <person name="Audoor S."/>
            <person name="Bilcke G."/>
        </authorList>
    </citation>
    <scope>NUCLEOTIDE SEQUENCE</scope>
</reference>
<organism evidence="1 2">
    <name type="scientific">Cylindrotheca closterium</name>
    <dbReference type="NCBI Taxonomy" id="2856"/>
    <lineage>
        <taxon>Eukaryota</taxon>
        <taxon>Sar</taxon>
        <taxon>Stramenopiles</taxon>
        <taxon>Ochrophyta</taxon>
        <taxon>Bacillariophyta</taxon>
        <taxon>Bacillariophyceae</taxon>
        <taxon>Bacillariophycidae</taxon>
        <taxon>Bacillariales</taxon>
        <taxon>Bacillariaceae</taxon>
        <taxon>Cylindrotheca</taxon>
    </lineage>
</organism>
<gene>
    <name evidence="1" type="ORF">CYCCA115_LOCUS6282</name>
</gene>